<dbReference type="Pfam" id="PF24809">
    <property type="entry name" value="DUF7708"/>
    <property type="match status" value="1"/>
</dbReference>
<dbReference type="Pfam" id="PF22939">
    <property type="entry name" value="WHD_GPIID"/>
    <property type="match status" value="1"/>
</dbReference>
<dbReference type="EMBL" id="JAGMUU010000024">
    <property type="protein sequence ID" value="KAH7124811.1"/>
    <property type="molecule type" value="Genomic_DNA"/>
</dbReference>
<sequence length="1237" mass="140148">MSLTTPQGSKQALALRLKPKPTGPTGADRELESTLARFQAILTDSDREKLQDLKRFQHDTQAIITFTADLDRLDPKRRGKSVASRLASFLQTIEQFTSIIDTYIQSNPDLTALIWGSIKLTFMLLANITSYFLPFVDLLGGFGTLCARFAEYKLLFADSQRIKDSICEFHSAVILCCERIVVAIRRPLTSQAWNVLTQSFQSEIRSYVEEIRSKAEAVQDEIQLAKMKSDHTEQQRQSKERRAAAEGRSQLSSWLSKSKAELNSLRAQERKRESNRQQHRLLKAVSSYNYTTAFNTARNKRHNGTAEWVFSTDEFRDWYESDQSAVLHITGKIGSGKSILVSRIIEHICQTKQHGQFISFILCQFDDHTSLRADTILRSLVQQMLSTIAINTITPVLYTELMKTLKQAKDNFFPREELQNIYEHASKLSKDWFIVVDGLDECHRDEQQTLYEFFSQLLSESSTPQRIKVLFSCRETTVKDVDRAFPSVSRLFTGSSQTSNDIMVYAKDIIAAKQATKDLVVANVRLIDEILHAIELKEQGMFLWVFLTIEDICCQKSDNAIRNALNDIPADLPAIFDRVLGRIVKNHHQLIARDIFMWTLAVKEPLTLSQLREALSVKVEQESLSKDDLINGIENIAIWCQSLVQVEQADSTVHFSHHSVQEHLLKADKKCVEPFHLEPIKSDDFVAKICLAYLNLSNFKTALVETRNQQSGSSSNMRTLFRGVPRQTIRTAVDRTVGTTVRRFAEQIVGPESRSASSHSENLFLTDLVFVSDSSLQSKSTEHPFFTYAAKNWHCHHLILNTNEDDNQRTHDHVNFNTNNDVRTLTNLDKILLGPHSEVTLPWTNQAWLDSLPRLFFEGGDKLEILDLLFQLQQSRFQEKYLPFAAVYGHISNNPALAHLSITNLATAFANATPTANAQVLELMLRILVRIVNEPCCMTFCLRAVQPLLGHQRLISSAIECIAVGIDSLPAYSEAELDTCDCKMERPATLIHDEVHRLLKVGYKAEDQPFLKSLAALSLGRNSQLSSSETLINWNVESREHGIRPETNRVEALGKRHAMNLTGIGNSIRRDPGFWETPEKSLALKGVFWALERGETAQAKILATIWGMEEGGGGTNQDTAVFLVAIQGAAENLWSTEFASDIVRKYPLQDHNLQEWDFWVESLRHAIRIGRWILAQRLATSVDGVGFWGARLSTSNFNILVDVLRCEKCQVTQESMSPLQPEELKCCEKHVETKCSI</sequence>
<feature type="compositionally biased region" description="Basic and acidic residues" evidence="2">
    <location>
        <begin position="227"/>
        <end position="245"/>
    </location>
</feature>
<feature type="domain" description="NACHT" evidence="3">
    <location>
        <begin position="325"/>
        <end position="474"/>
    </location>
</feature>
<evidence type="ECO:0000313" key="4">
    <source>
        <dbReference type="EMBL" id="KAH7124811.1"/>
    </source>
</evidence>
<evidence type="ECO:0000256" key="1">
    <source>
        <dbReference type="ARBA" id="ARBA00022737"/>
    </source>
</evidence>
<feature type="region of interest" description="Disordered" evidence="2">
    <location>
        <begin position="227"/>
        <end position="254"/>
    </location>
</feature>
<dbReference type="InterPro" id="IPR056125">
    <property type="entry name" value="DUF7708"/>
</dbReference>
<keyword evidence="5" id="KW-1185">Reference proteome</keyword>
<dbReference type="AlphaFoldDB" id="A0A9P9DUJ8"/>
<name>A0A9P9DUJ8_9HYPO</name>
<keyword evidence="1" id="KW-0677">Repeat</keyword>
<reference evidence="4" key="1">
    <citation type="journal article" date="2021" name="Nat. Commun.">
        <title>Genetic determinants of endophytism in the Arabidopsis root mycobiome.</title>
        <authorList>
            <person name="Mesny F."/>
            <person name="Miyauchi S."/>
            <person name="Thiergart T."/>
            <person name="Pickel B."/>
            <person name="Atanasova L."/>
            <person name="Karlsson M."/>
            <person name="Huettel B."/>
            <person name="Barry K.W."/>
            <person name="Haridas S."/>
            <person name="Chen C."/>
            <person name="Bauer D."/>
            <person name="Andreopoulos W."/>
            <person name="Pangilinan J."/>
            <person name="LaButti K."/>
            <person name="Riley R."/>
            <person name="Lipzen A."/>
            <person name="Clum A."/>
            <person name="Drula E."/>
            <person name="Henrissat B."/>
            <person name="Kohler A."/>
            <person name="Grigoriev I.V."/>
            <person name="Martin F.M."/>
            <person name="Hacquard S."/>
        </authorList>
    </citation>
    <scope>NUCLEOTIDE SEQUENCE</scope>
    <source>
        <strain evidence="4">MPI-CAGE-AT-0021</strain>
    </source>
</reference>
<dbReference type="InterPro" id="IPR007111">
    <property type="entry name" value="NACHT_NTPase"/>
</dbReference>
<organism evidence="4 5">
    <name type="scientific">Dactylonectria estremocensis</name>
    <dbReference type="NCBI Taxonomy" id="1079267"/>
    <lineage>
        <taxon>Eukaryota</taxon>
        <taxon>Fungi</taxon>
        <taxon>Dikarya</taxon>
        <taxon>Ascomycota</taxon>
        <taxon>Pezizomycotina</taxon>
        <taxon>Sordariomycetes</taxon>
        <taxon>Hypocreomycetidae</taxon>
        <taxon>Hypocreales</taxon>
        <taxon>Nectriaceae</taxon>
        <taxon>Dactylonectria</taxon>
    </lineage>
</organism>
<dbReference type="Gene3D" id="3.40.50.300">
    <property type="entry name" value="P-loop containing nucleotide triphosphate hydrolases"/>
    <property type="match status" value="1"/>
</dbReference>
<dbReference type="PANTHER" id="PTHR10039">
    <property type="entry name" value="AMELOGENIN"/>
    <property type="match status" value="1"/>
</dbReference>
<evidence type="ECO:0000259" key="3">
    <source>
        <dbReference type="PROSITE" id="PS50837"/>
    </source>
</evidence>
<comment type="caution">
    <text evidence="4">The sequence shown here is derived from an EMBL/GenBank/DDBJ whole genome shotgun (WGS) entry which is preliminary data.</text>
</comment>
<dbReference type="Proteomes" id="UP000717696">
    <property type="component" value="Unassembled WGS sequence"/>
</dbReference>
<dbReference type="PROSITE" id="PS50837">
    <property type="entry name" value="NACHT"/>
    <property type="match status" value="1"/>
</dbReference>
<dbReference type="InterPro" id="IPR056884">
    <property type="entry name" value="NPHP3-like_N"/>
</dbReference>
<dbReference type="PANTHER" id="PTHR10039:SF10">
    <property type="entry name" value="NACHT DOMAIN-CONTAINING PROTEIN"/>
    <property type="match status" value="1"/>
</dbReference>
<feature type="region of interest" description="Disordered" evidence="2">
    <location>
        <begin position="1"/>
        <end position="29"/>
    </location>
</feature>
<evidence type="ECO:0000313" key="5">
    <source>
        <dbReference type="Proteomes" id="UP000717696"/>
    </source>
</evidence>
<accession>A0A9P9DUJ8</accession>
<protein>
    <recommendedName>
        <fullName evidence="3">NACHT domain-containing protein</fullName>
    </recommendedName>
</protein>
<evidence type="ECO:0000256" key="2">
    <source>
        <dbReference type="SAM" id="MobiDB-lite"/>
    </source>
</evidence>
<dbReference type="SUPFAM" id="SSF52540">
    <property type="entry name" value="P-loop containing nucleoside triphosphate hydrolases"/>
    <property type="match status" value="1"/>
</dbReference>
<dbReference type="Pfam" id="PF24883">
    <property type="entry name" value="NPHP3_N"/>
    <property type="match status" value="1"/>
</dbReference>
<proteinExistence type="predicted"/>
<dbReference type="InterPro" id="IPR027417">
    <property type="entry name" value="P-loop_NTPase"/>
</dbReference>
<dbReference type="OrthoDB" id="5104974at2759"/>
<dbReference type="InterPro" id="IPR054471">
    <property type="entry name" value="GPIID_WHD"/>
</dbReference>
<feature type="compositionally biased region" description="Polar residues" evidence="2">
    <location>
        <begin position="1"/>
        <end position="10"/>
    </location>
</feature>
<gene>
    <name evidence="4" type="ORF">B0J13DRAFT_565659</name>
</gene>